<sequence length="84" mass="9199">DAARTHTLITHNQTPLEDAVKIDDFGKVVKHAVTGPKFTQKCVAWGREVLWPPLTAPGSVSNESTLQNPSTRPGPKEMYVLTMS</sequence>
<reference evidence="1" key="1">
    <citation type="submission" date="2022-05" db="EMBL/GenBank/DDBJ databases">
        <title>Chromosome-level genome of Chaenocephalus aceratus.</title>
        <authorList>
            <person name="Park H."/>
        </authorList>
    </citation>
    <scope>NUCLEOTIDE SEQUENCE</scope>
    <source>
        <strain evidence="1">KU_202001</strain>
    </source>
</reference>
<feature type="non-terminal residue" evidence="1">
    <location>
        <position position="84"/>
    </location>
</feature>
<dbReference type="EMBL" id="CM043785">
    <property type="protein sequence ID" value="KAI4832520.1"/>
    <property type="molecule type" value="Genomic_DNA"/>
</dbReference>
<comment type="caution">
    <text evidence="1">The sequence shown here is derived from an EMBL/GenBank/DDBJ whole genome shotgun (WGS) entry which is preliminary data.</text>
</comment>
<gene>
    <name evidence="1" type="ORF">KUCAC02_015484</name>
</gene>
<dbReference type="Proteomes" id="UP001057452">
    <property type="component" value="Chromosome 1"/>
</dbReference>
<proteinExistence type="predicted"/>
<evidence type="ECO:0000313" key="1">
    <source>
        <dbReference type="EMBL" id="KAI4832520.1"/>
    </source>
</evidence>
<keyword evidence="2" id="KW-1185">Reference proteome</keyword>
<protein>
    <submittedName>
        <fullName evidence="1">Uncharacterized protein</fullName>
    </submittedName>
</protein>
<feature type="non-terminal residue" evidence="1">
    <location>
        <position position="1"/>
    </location>
</feature>
<organism evidence="1 2">
    <name type="scientific">Chaenocephalus aceratus</name>
    <name type="common">Blackfin icefish</name>
    <name type="synonym">Chaenichthys aceratus</name>
    <dbReference type="NCBI Taxonomy" id="36190"/>
    <lineage>
        <taxon>Eukaryota</taxon>
        <taxon>Metazoa</taxon>
        <taxon>Chordata</taxon>
        <taxon>Craniata</taxon>
        <taxon>Vertebrata</taxon>
        <taxon>Euteleostomi</taxon>
        <taxon>Actinopterygii</taxon>
        <taxon>Neopterygii</taxon>
        <taxon>Teleostei</taxon>
        <taxon>Neoteleostei</taxon>
        <taxon>Acanthomorphata</taxon>
        <taxon>Eupercaria</taxon>
        <taxon>Perciformes</taxon>
        <taxon>Notothenioidei</taxon>
        <taxon>Channichthyidae</taxon>
        <taxon>Chaenocephalus</taxon>
    </lineage>
</organism>
<name>A0ACB9XXG0_CHAAC</name>
<accession>A0ACB9XXG0</accession>
<evidence type="ECO:0000313" key="2">
    <source>
        <dbReference type="Proteomes" id="UP001057452"/>
    </source>
</evidence>